<dbReference type="PANTHER" id="PTHR30193">
    <property type="entry name" value="ABC TRANSPORTER PERMEASE PROTEIN"/>
    <property type="match status" value="1"/>
</dbReference>
<evidence type="ECO:0000313" key="9">
    <source>
        <dbReference type="EMBL" id="NDL57689.1"/>
    </source>
</evidence>
<keyword evidence="5 7" id="KW-1133">Transmembrane helix</keyword>
<dbReference type="GO" id="GO:0055085">
    <property type="term" value="P:transmembrane transport"/>
    <property type="evidence" value="ECO:0007669"/>
    <property type="project" value="InterPro"/>
</dbReference>
<keyword evidence="3" id="KW-1003">Cell membrane</keyword>
<evidence type="ECO:0000256" key="1">
    <source>
        <dbReference type="ARBA" id="ARBA00004651"/>
    </source>
</evidence>
<comment type="subcellular location">
    <subcellularLocation>
        <location evidence="1 7">Cell membrane</location>
        <topology evidence="1 7">Multi-pass membrane protein</topology>
    </subcellularLocation>
</comment>
<evidence type="ECO:0000259" key="8">
    <source>
        <dbReference type="PROSITE" id="PS50928"/>
    </source>
</evidence>
<dbReference type="InterPro" id="IPR051393">
    <property type="entry name" value="ABC_transporter_permease"/>
</dbReference>
<feature type="domain" description="ABC transmembrane type-1" evidence="8">
    <location>
        <begin position="55"/>
        <end position="266"/>
    </location>
</feature>
<accession>A0A7K3M319</accession>
<dbReference type="InterPro" id="IPR035906">
    <property type="entry name" value="MetI-like_sf"/>
</dbReference>
<sequence>MLPYWLIIPALIYLALFFFSPMVQAFRLAFEGADGGWTAEHFTMMVNDADFGRAFWFTLALVVVIVPIQFVLALTMALVVNAKLRGRGVWLYIFILPLAISDLAAGIIWYAIFTERGYLNTILEGIGLIDQAVIWIDPTRSGFLLGQVILAELWRSTALVMVVLVAGLQGIPKEYGEAAEVFGAGYLRRLWRVTLPMLKPALAVALLLRTVLAFEVFATVIAITGRGATVLTAEAWRWHGTYRDPNVAAAYAALILVLTVAAAALILRIFRTRREQLIR</sequence>
<gene>
    <name evidence="9" type="ORF">F7O44_11450</name>
</gene>
<feature type="transmembrane region" description="Helical" evidence="7">
    <location>
        <begin position="89"/>
        <end position="112"/>
    </location>
</feature>
<dbReference type="GO" id="GO:0005886">
    <property type="term" value="C:plasma membrane"/>
    <property type="evidence" value="ECO:0007669"/>
    <property type="project" value="UniProtKB-SubCell"/>
</dbReference>
<comment type="similarity">
    <text evidence="7">Belongs to the binding-protein-dependent transport system permease family.</text>
</comment>
<evidence type="ECO:0000256" key="6">
    <source>
        <dbReference type="ARBA" id="ARBA00023136"/>
    </source>
</evidence>
<keyword evidence="10" id="KW-1185">Reference proteome</keyword>
<dbReference type="InterPro" id="IPR000515">
    <property type="entry name" value="MetI-like"/>
</dbReference>
<dbReference type="SUPFAM" id="SSF161098">
    <property type="entry name" value="MetI-like"/>
    <property type="match status" value="1"/>
</dbReference>
<dbReference type="Gene3D" id="1.10.3720.10">
    <property type="entry name" value="MetI-like"/>
    <property type="match status" value="1"/>
</dbReference>
<feature type="transmembrane region" description="Helical" evidence="7">
    <location>
        <begin position="54"/>
        <end position="80"/>
    </location>
</feature>
<evidence type="ECO:0000313" key="10">
    <source>
        <dbReference type="Proteomes" id="UP000460435"/>
    </source>
</evidence>
<evidence type="ECO:0000256" key="7">
    <source>
        <dbReference type="RuleBase" id="RU363032"/>
    </source>
</evidence>
<evidence type="ECO:0000256" key="3">
    <source>
        <dbReference type="ARBA" id="ARBA00022475"/>
    </source>
</evidence>
<evidence type="ECO:0000256" key="4">
    <source>
        <dbReference type="ARBA" id="ARBA00022692"/>
    </source>
</evidence>
<dbReference type="Proteomes" id="UP000460435">
    <property type="component" value="Unassembled WGS sequence"/>
</dbReference>
<dbReference type="Pfam" id="PF00528">
    <property type="entry name" value="BPD_transp_1"/>
    <property type="match status" value="1"/>
</dbReference>
<comment type="caution">
    <text evidence="9">The sequence shown here is derived from an EMBL/GenBank/DDBJ whole genome shotgun (WGS) entry which is preliminary data.</text>
</comment>
<feature type="transmembrane region" description="Helical" evidence="7">
    <location>
        <begin position="248"/>
        <end position="270"/>
    </location>
</feature>
<keyword evidence="2 7" id="KW-0813">Transport</keyword>
<reference evidence="9 10" key="1">
    <citation type="submission" date="2019-11" db="EMBL/GenBank/DDBJ databases">
        <authorList>
            <person name="Li X.-J."/>
            <person name="Feng X.-M."/>
        </authorList>
    </citation>
    <scope>NUCLEOTIDE SEQUENCE [LARGE SCALE GENOMIC DNA]</scope>
    <source>
        <strain evidence="9 10">XMNu-373</strain>
    </source>
</reference>
<keyword evidence="6 7" id="KW-0472">Membrane</keyword>
<dbReference type="PROSITE" id="PS50928">
    <property type="entry name" value="ABC_TM1"/>
    <property type="match status" value="1"/>
</dbReference>
<dbReference type="CDD" id="cd06261">
    <property type="entry name" value="TM_PBP2"/>
    <property type="match status" value="1"/>
</dbReference>
<evidence type="ECO:0000256" key="2">
    <source>
        <dbReference type="ARBA" id="ARBA00022448"/>
    </source>
</evidence>
<keyword evidence="4 7" id="KW-0812">Transmembrane</keyword>
<dbReference type="PANTHER" id="PTHR30193:SF37">
    <property type="entry name" value="INNER MEMBRANE ABC TRANSPORTER PERMEASE PROTEIN YCJO"/>
    <property type="match status" value="1"/>
</dbReference>
<proteinExistence type="inferred from homology"/>
<dbReference type="EMBL" id="WLZY01000003">
    <property type="protein sequence ID" value="NDL57689.1"/>
    <property type="molecule type" value="Genomic_DNA"/>
</dbReference>
<dbReference type="AlphaFoldDB" id="A0A7K3M319"/>
<organism evidence="9 10">
    <name type="scientific">Phytoactinopolyspora mesophila</name>
    <dbReference type="NCBI Taxonomy" id="2650750"/>
    <lineage>
        <taxon>Bacteria</taxon>
        <taxon>Bacillati</taxon>
        <taxon>Actinomycetota</taxon>
        <taxon>Actinomycetes</taxon>
        <taxon>Jiangellales</taxon>
        <taxon>Jiangellaceae</taxon>
        <taxon>Phytoactinopolyspora</taxon>
    </lineage>
</organism>
<evidence type="ECO:0000256" key="5">
    <source>
        <dbReference type="ARBA" id="ARBA00022989"/>
    </source>
</evidence>
<protein>
    <submittedName>
        <fullName evidence="9">ABC transporter permease subunit</fullName>
    </submittedName>
</protein>
<feature type="transmembrane region" description="Helical" evidence="7">
    <location>
        <begin position="201"/>
        <end position="228"/>
    </location>
</feature>
<name>A0A7K3M319_9ACTN</name>